<dbReference type="InterPro" id="IPR013830">
    <property type="entry name" value="SGNH_hydro"/>
</dbReference>
<dbReference type="GO" id="GO:0019433">
    <property type="term" value="P:triglyceride catabolic process"/>
    <property type="evidence" value="ECO:0007669"/>
    <property type="project" value="TreeGrafter"/>
</dbReference>
<dbReference type="KEGG" id="gru:GCWB2_23525"/>
<dbReference type="CDD" id="cd01823">
    <property type="entry name" value="SEST_like"/>
    <property type="match status" value="1"/>
</dbReference>
<sequence length="284" mass="29455">MRLHRRSATLVLALASVAGLVAGATAVAVADDPTEYVALGASFSAGVGIPSSVPGSPSGCGRSTNNFPRLVAEAEGYQLKDMSCGGAQTRHLTTSQTAGQPPQFDGLSPTTDVVTMQIGYNDGNVYSGSIADCSQTASGSSQLAPCETRTLGRYSAEIQLTAGNIATAIAGIKDRAPSAQILVVGYPAVYPQQGNCPGRNPFSAEDTAFLDRLEVELNTMLKTQAQLADVAFVDTYGPSVGHDSCKSQATRWVEPYTNPVGALRLHPNAKGHQQAAKAVRAALD</sequence>
<dbReference type="EMBL" id="JAFFGU010000001">
    <property type="protein sequence ID" value="MBM7276245.1"/>
    <property type="molecule type" value="Genomic_DNA"/>
</dbReference>
<dbReference type="EMBL" id="JARUXG010000013">
    <property type="protein sequence ID" value="MDG6782730.1"/>
    <property type="molecule type" value="Genomic_DNA"/>
</dbReference>
<feature type="disulfide bond" evidence="2">
    <location>
        <begin position="133"/>
        <end position="146"/>
    </location>
</feature>
<organism evidence="6">
    <name type="scientific">Gordonia rubripertincta</name>
    <name type="common">Rhodococcus corallinus</name>
    <dbReference type="NCBI Taxonomy" id="36822"/>
    <lineage>
        <taxon>Bacteria</taxon>
        <taxon>Bacillati</taxon>
        <taxon>Actinomycetota</taxon>
        <taxon>Actinomycetes</taxon>
        <taxon>Mycobacteriales</taxon>
        <taxon>Gordoniaceae</taxon>
        <taxon>Gordonia</taxon>
    </lineage>
</organism>
<accession>A0AAW6RF73</accession>
<dbReference type="Proteomes" id="UP001195196">
    <property type="component" value="Unassembled WGS sequence"/>
</dbReference>
<evidence type="ECO:0000256" key="3">
    <source>
        <dbReference type="SAM" id="SignalP"/>
    </source>
</evidence>
<dbReference type="GO" id="GO:0004806">
    <property type="term" value="F:triacylglycerol lipase activity"/>
    <property type="evidence" value="ECO:0007669"/>
    <property type="project" value="TreeGrafter"/>
</dbReference>
<name>A0AAW6RF73_GORRU</name>
<gene>
    <name evidence="5" type="ORF">JTZ10_00605</name>
    <name evidence="6" type="ORF">QBL07_18090</name>
</gene>
<dbReference type="PANTHER" id="PTHR37981:SF1">
    <property type="entry name" value="SGNH HYDROLASE-TYPE ESTERASE DOMAIN-CONTAINING PROTEIN"/>
    <property type="match status" value="1"/>
</dbReference>
<dbReference type="AlphaFoldDB" id="A0AAW6RF73"/>
<dbReference type="RefSeq" id="WP_005197688.1">
    <property type="nucleotide sequence ID" value="NZ_CP022580.1"/>
</dbReference>
<dbReference type="Gene3D" id="3.40.50.1110">
    <property type="entry name" value="SGNH hydrolase"/>
    <property type="match status" value="1"/>
</dbReference>
<dbReference type="InterPro" id="IPR037460">
    <property type="entry name" value="SEST-like"/>
</dbReference>
<feature type="disulfide bond" evidence="2">
    <location>
        <begin position="196"/>
        <end position="245"/>
    </location>
</feature>
<feature type="active site" description="Nucleophile" evidence="1">
    <location>
        <position position="42"/>
    </location>
</feature>
<evidence type="ECO:0000256" key="2">
    <source>
        <dbReference type="PIRSR" id="PIRSR637460-2"/>
    </source>
</evidence>
<evidence type="ECO:0000259" key="4">
    <source>
        <dbReference type="Pfam" id="PF13472"/>
    </source>
</evidence>
<comment type="caution">
    <text evidence="6">The sequence shown here is derived from an EMBL/GenBank/DDBJ whole genome shotgun (WGS) entry which is preliminary data.</text>
</comment>
<evidence type="ECO:0000313" key="6">
    <source>
        <dbReference type="EMBL" id="MDG6782730.1"/>
    </source>
</evidence>
<reference evidence="6" key="2">
    <citation type="submission" date="2023-04" db="EMBL/GenBank/DDBJ databases">
        <title>Characterization and analysis of the complete genome of Gordonia rubripertincta 112, the degrader of aromatic and aliphatic compounds.</title>
        <authorList>
            <person name="Frantsuzova E."/>
            <person name="Bogun A."/>
            <person name="Delegan Y."/>
        </authorList>
    </citation>
    <scope>NUCLEOTIDE SEQUENCE</scope>
    <source>
        <strain evidence="6">112</strain>
    </source>
</reference>
<feature type="domain" description="SGNH hydrolase-type esterase" evidence="4">
    <location>
        <begin position="38"/>
        <end position="273"/>
    </location>
</feature>
<evidence type="ECO:0000256" key="1">
    <source>
        <dbReference type="PIRSR" id="PIRSR637460-1"/>
    </source>
</evidence>
<evidence type="ECO:0000313" key="5">
    <source>
        <dbReference type="EMBL" id="MBM7276245.1"/>
    </source>
</evidence>
<feature type="disulfide bond" evidence="2">
    <location>
        <begin position="60"/>
        <end position="84"/>
    </location>
</feature>
<feature type="chain" id="PRO_5043296845" evidence="3">
    <location>
        <begin position="31"/>
        <end position="284"/>
    </location>
</feature>
<dbReference type="InterPro" id="IPR036514">
    <property type="entry name" value="SGNH_hydro_sf"/>
</dbReference>
<dbReference type="EC" id="3.1.-.-" evidence="6"/>
<feature type="active site" evidence="1">
    <location>
        <position position="266"/>
    </location>
</feature>
<feature type="signal peptide" evidence="3">
    <location>
        <begin position="1"/>
        <end position="30"/>
    </location>
</feature>
<keyword evidence="2" id="KW-1015">Disulfide bond</keyword>
<keyword evidence="3" id="KW-0732">Signal</keyword>
<protein>
    <submittedName>
        <fullName evidence="6">SGNH/GDSL hydrolase family protein</fullName>
        <ecNumber evidence="6">3.1.-.-</ecNumber>
    </submittedName>
</protein>
<dbReference type="Pfam" id="PF13472">
    <property type="entry name" value="Lipase_GDSL_2"/>
    <property type="match status" value="1"/>
</dbReference>
<dbReference type="SUPFAM" id="SSF52266">
    <property type="entry name" value="SGNH hydrolase"/>
    <property type="match status" value="1"/>
</dbReference>
<dbReference type="PANTHER" id="PTHR37981">
    <property type="entry name" value="LIPASE 2"/>
    <property type="match status" value="1"/>
</dbReference>
<proteinExistence type="predicted"/>
<keyword evidence="6" id="KW-0378">Hydrolase</keyword>
<reference evidence="5" key="1">
    <citation type="submission" date="2021-02" db="EMBL/GenBank/DDBJ databases">
        <title>Taxonomy, biology and ecology of Rhodococcus bacteria occurring in California pistachio and other woody hosts as revealed by genome sequence analyses.</title>
        <authorList>
            <person name="Riely B."/>
            <person name="Gai Y."/>
        </authorList>
    </citation>
    <scope>NUCLEOTIDE SEQUENCE</scope>
    <source>
        <strain evidence="5">BP-295</strain>
    </source>
</reference>